<accession>A0A2A6BWH7</accession>
<gene>
    <name evidence="1" type="primary">WBGene00280907</name>
</gene>
<dbReference type="Proteomes" id="UP000005239">
    <property type="component" value="Unassembled WGS sequence"/>
</dbReference>
<reference evidence="1" key="2">
    <citation type="submission" date="2022-06" db="UniProtKB">
        <authorList>
            <consortium name="EnsemblMetazoa"/>
        </authorList>
    </citation>
    <scope>IDENTIFICATION</scope>
    <source>
        <strain evidence="1">PS312</strain>
    </source>
</reference>
<proteinExistence type="predicted"/>
<organism evidence="1 2">
    <name type="scientific">Pristionchus pacificus</name>
    <name type="common">Parasitic nematode worm</name>
    <dbReference type="NCBI Taxonomy" id="54126"/>
    <lineage>
        <taxon>Eukaryota</taxon>
        <taxon>Metazoa</taxon>
        <taxon>Ecdysozoa</taxon>
        <taxon>Nematoda</taxon>
        <taxon>Chromadorea</taxon>
        <taxon>Rhabditida</taxon>
        <taxon>Rhabditina</taxon>
        <taxon>Diplogasteromorpha</taxon>
        <taxon>Diplogasteroidea</taxon>
        <taxon>Neodiplogasteridae</taxon>
        <taxon>Pristionchus</taxon>
    </lineage>
</organism>
<evidence type="ECO:0000313" key="2">
    <source>
        <dbReference type="Proteomes" id="UP000005239"/>
    </source>
</evidence>
<sequence length="199" mass="22582">MPAPNEMILADLPPDIVRAIVPLVEDPFETGMRLISHRWNSLASEYLNQRYRPIENMEISWTGYDIKLEVTLRKSAVGHFNLDQWQQSKLVRQLRNTDLVKISSPDYMIAPKLYVDDCENEVCSYLKKIARSCSRIKWLAINQIKTSFIAPICASLGSVRVKSISISGIGVWKIKAEIAELAQKHKTETLSIGGQIIKL</sequence>
<dbReference type="PROSITE" id="PS50181">
    <property type="entry name" value="FBOX"/>
    <property type="match status" value="1"/>
</dbReference>
<evidence type="ECO:0000313" key="1">
    <source>
        <dbReference type="EnsemblMetazoa" id="PPA42538.1"/>
    </source>
</evidence>
<protein>
    <submittedName>
        <fullName evidence="1">F-box domain-containing protein</fullName>
    </submittedName>
</protein>
<dbReference type="InterPro" id="IPR001810">
    <property type="entry name" value="F-box_dom"/>
</dbReference>
<keyword evidence="2" id="KW-1185">Reference proteome</keyword>
<accession>A0A8R1YYI3</accession>
<reference evidence="2" key="1">
    <citation type="journal article" date="2008" name="Nat. Genet.">
        <title>The Pristionchus pacificus genome provides a unique perspective on nematode lifestyle and parasitism.</title>
        <authorList>
            <person name="Dieterich C."/>
            <person name="Clifton S.W."/>
            <person name="Schuster L.N."/>
            <person name="Chinwalla A."/>
            <person name="Delehaunty K."/>
            <person name="Dinkelacker I."/>
            <person name="Fulton L."/>
            <person name="Fulton R."/>
            <person name="Godfrey J."/>
            <person name="Minx P."/>
            <person name="Mitreva M."/>
            <person name="Roeseler W."/>
            <person name="Tian H."/>
            <person name="Witte H."/>
            <person name="Yang S.P."/>
            <person name="Wilson R.K."/>
            <person name="Sommer R.J."/>
        </authorList>
    </citation>
    <scope>NUCLEOTIDE SEQUENCE [LARGE SCALE GENOMIC DNA]</scope>
    <source>
        <strain evidence="2">PS312</strain>
    </source>
</reference>
<dbReference type="AlphaFoldDB" id="A0A2A6BWH7"/>
<dbReference type="EnsemblMetazoa" id="PPA42538.1">
    <property type="protein sequence ID" value="PPA42538.1"/>
    <property type="gene ID" value="WBGene00280907"/>
</dbReference>
<name>A0A2A6BWH7_PRIPA</name>